<dbReference type="AlphaFoldDB" id="A0A3A2ZKB7"/>
<sequence length="451" mass="50333">MNMLETQVDPAKTKTIIEYSSGSTVISMSMIARVMHGIEDTRAYLSNKTSEAKLRLMQFFGLDITLFGGPSQPEPFDERGGIQNARRKAMHSEEILNPNQYENDDNWQAHIRWTGPQIFKQLPEINVLCAGMGTSGTMTGLGTYFGKVKPSVVRLAVCTAPGDRVPGPRSFALLGPVEFPWKEAVDVIEEVNSPDSYSLSLDLCREGVVCGPSSGFNLQGLFQMLEKRKKAGTLAELAGPDGLIHSVFLCCDLPYQYIGEYFQKLSPEKFHPIRNERLARVDLYRYDESWERSPVVLFTRFYEPPRSLTQSLLSDIVLKSQCCILDLRTSADFSTWHLPGSVNIPLRSLDSHTPKPFSEPSVLEAQWLELEELFSDRDAVSRLHSHHVLAICYNGDTARVATSVLRAKGIEADSLRGGYQALRDHHLWGDGSISSTDRAYSPVAVPVEQTN</sequence>
<protein>
    <submittedName>
        <fullName evidence="2">Cysteine synthase B</fullName>
    </submittedName>
</protein>
<dbReference type="InterPro" id="IPR036873">
    <property type="entry name" value="Rhodanese-like_dom_sf"/>
</dbReference>
<comment type="caution">
    <text evidence="2">The sequence shown here is derived from an EMBL/GenBank/DDBJ whole genome shotgun (WGS) entry which is preliminary data.</text>
</comment>
<evidence type="ECO:0000313" key="2">
    <source>
        <dbReference type="EMBL" id="RJE23000.1"/>
    </source>
</evidence>
<dbReference type="FunFam" id="3.40.50.1100:FF:000058">
    <property type="entry name" value="Cysteine synthase B, putative"/>
    <property type="match status" value="1"/>
</dbReference>
<dbReference type="InterPro" id="IPR001926">
    <property type="entry name" value="TrpB-like_PALP"/>
</dbReference>
<dbReference type="SUPFAM" id="SSF53686">
    <property type="entry name" value="Tryptophan synthase beta subunit-like PLP-dependent enzymes"/>
    <property type="match status" value="1"/>
</dbReference>
<name>A0A3A2ZKB7_9EURO</name>
<dbReference type="InterPro" id="IPR001763">
    <property type="entry name" value="Rhodanese-like_dom"/>
</dbReference>
<dbReference type="Pfam" id="PF00291">
    <property type="entry name" value="PALP"/>
    <property type="match status" value="1"/>
</dbReference>
<reference evidence="3" key="1">
    <citation type="submission" date="2017-02" db="EMBL/GenBank/DDBJ databases">
        <authorList>
            <person name="Tafer H."/>
            <person name="Lopandic K."/>
        </authorList>
    </citation>
    <scope>NUCLEOTIDE SEQUENCE [LARGE SCALE GENOMIC DNA]</scope>
    <source>
        <strain evidence="3">CBS 366.77</strain>
    </source>
</reference>
<keyword evidence="3" id="KW-1185">Reference proteome</keyword>
<dbReference type="STRING" id="2070753.A0A3A2ZKB7"/>
<dbReference type="Gene3D" id="3.40.50.1100">
    <property type="match status" value="2"/>
</dbReference>
<evidence type="ECO:0000313" key="3">
    <source>
        <dbReference type="Proteomes" id="UP000266188"/>
    </source>
</evidence>
<feature type="domain" description="Rhodanese" evidence="1">
    <location>
        <begin position="318"/>
        <end position="431"/>
    </location>
</feature>
<dbReference type="InterPro" id="IPR050214">
    <property type="entry name" value="Cys_Synth/Cystath_Beta-Synth"/>
</dbReference>
<dbReference type="SUPFAM" id="SSF52821">
    <property type="entry name" value="Rhodanese/Cell cycle control phosphatase"/>
    <property type="match status" value="1"/>
</dbReference>
<dbReference type="Gene3D" id="3.40.250.10">
    <property type="entry name" value="Rhodanese-like domain"/>
    <property type="match status" value="1"/>
</dbReference>
<evidence type="ECO:0000259" key="1">
    <source>
        <dbReference type="PROSITE" id="PS50206"/>
    </source>
</evidence>
<dbReference type="SMART" id="SM00450">
    <property type="entry name" value="RHOD"/>
    <property type="match status" value="1"/>
</dbReference>
<dbReference type="FunFam" id="3.40.250.10:FF:000057">
    <property type="entry name" value="Cysteine synthase B, putative"/>
    <property type="match status" value="1"/>
</dbReference>
<proteinExistence type="predicted"/>
<dbReference type="CDD" id="cd00158">
    <property type="entry name" value="RHOD"/>
    <property type="match status" value="1"/>
</dbReference>
<organism evidence="2 3">
    <name type="scientific">Aspergillus sclerotialis</name>
    <dbReference type="NCBI Taxonomy" id="2070753"/>
    <lineage>
        <taxon>Eukaryota</taxon>
        <taxon>Fungi</taxon>
        <taxon>Dikarya</taxon>
        <taxon>Ascomycota</taxon>
        <taxon>Pezizomycotina</taxon>
        <taxon>Eurotiomycetes</taxon>
        <taxon>Eurotiomycetidae</taxon>
        <taxon>Eurotiales</taxon>
        <taxon>Aspergillaceae</taxon>
        <taxon>Aspergillus</taxon>
        <taxon>Aspergillus subgen. Polypaecilum</taxon>
    </lineage>
</organism>
<dbReference type="PROSITE" id="PS50206">
    <property type="entry name" value="RHODANESE_3"/>
    <property type="match status" value="1"/>
</dbReference>
<dbReference type="InterPro" id="IPR036052">
    <property type="entry name" value="TrpB-like_PALP_sf"/>
</dbReference>
<dbReference type="OrthoDB" id="10259545at2759"/>
<dbReference type="EMBL" id="MVGC01000140">
    <property type="protein sequence ID" value="RJE23000.1"/>
    <property type="molecule type" value="Genomic_DNA"/>
</dbReference>
<accession>A0A3A2ZKB7</accession>
<dbReference type="Proteomes" id="UP000266188">
    <property type="component" value="Unassembled WGS sequence"/>
</dbReference>
<gene>
    <name evidence="2" type="ORF">PHISCL_04651</name>
</gene>
<dbReference type="Pfam" id="PF00581">
    <property type="entry name" value="Rhodanese"/>
    <property type="match status" value="1"/>
</dbReference>
<dbReference type="PANTHER" id="PTHR10314">
    <property type="entry name" value="CYSTATHIONINE BETA-SYNTHASE"/>
    <property type="match status" value="1"/>
</dbReference>